<sequence length="26" mass="3095">MLHFFPSLLIFEAFLQHVKISHLVNL</sequence>
<dbReference type="AlphaFoldDB" id="A0A0A8Y1A9"/>
<name>A0A0A8Y1A9_ARUDO</name>
<reference evidence="1" key="2">
    <citation type="journal article" date="2015" name="Data Brief">
        <title>Shoot transcriptome of the giant reed, Arundo donax.</title>
        <authorList>
            <person name="Barrero R.A."/>
            <person name="Guerrero F.D."/>
            <person name="Moolhuijzen P."/>
            <person name="Goolsby J.A."/>
            <person name="Tidwell J."/>
            <person name="Bellgard S.E."/>
            <person name="Bellgard M.I."/>
        </authorList>
    </citation>
    <scope>NUCLEOTIDE SEQUENCE</scope>
    <source>
        <tissue evidence="1">Shoot tissue taken approximately 20 cm above the soil surface</tissue>
    </source>
</reference>
<evidence type="ECO:0000313" key="1">
    <source>
        <dbReference type="EMBL" id="JAD19851.1"/>
    </source>
</evidence>
<protein>
    <submittedName>
        <fullName evidence="1">Uncharacterized protein</fullName>
    </submittedName>
</protein>
<proteinExistence type="predicted"/>
<organism evidence="1">
    <name type="scientific">Arundo donax</name>
    <name type="common">Giant reed</name>
    <name type="synonym">Donax arundinaceus</name>
    <dbReference type="NCBI Taxonomy" id="35708"/>
    <lineage>
        <taxon>Eukaryota</taxon>
        <taxon>Viridiplantae</taxon>
        <taxon>Streptophyta</taxon>
        <taxon>Embryophyta</taxon>
        <taxon>Tracheophyta</taxon>
        <taxon>Spermatophyta</taxon>
        <taxon>Magnoliopsida</taxon>
        <taxon>Liliopsida</taxon>
        <taxon>Poales</taxon>
        <taxon>Poaceae</taxon>
        <taxon>PACMAD clade</taxon>
        <taxon>Arundinoideae</taxon>
        <taxon>Arundineae</taxon>
        <taxon>Arundo</taxon>
    </lineage>
</organism>
<dbReference type="EMBL" id="GBRH01278044">
    <property type="protein sequence ID" value="JAD19851.1"/>
    <property type="molecule type" value="Transcribed_RNA"/>
</dbReference>
<accession>A0A0A8Y1A9</accession>
<reference evidence="1" key="1">
    <citation type="submission" date="2014-09" db="EMBL/GenBank/DDBJ databases">
        <authorList>
            <person name="Magalhaes I.L.F."/>
            <person name="Oliveira U."/>
            <person name="Santos F.R."/>
            <person name="Vidigal T.H.D.A."/>
            <person name="Brescovit A.D."/>
            <person name="Santos A.J."/>
        </authorList>
    </citation>
    <scope>NUCLEOTIDE SEQUENCE</scope>
    <source>
        <tissue evidence="1">Shoot tissue taken approximately 20 cm above the soil surface</tissue>
    </source>
</reference>